<comment type="caution">
    <text evidence="6">The sequence shown here is derived from an EMBL/GenBank/DDBJ whole genome shotgun (WGS) entry which is preliminary data.</text>
</comment>
<reference evidence="6 7" key="1">
    <citation type="submission" date="2023-07" db="EMBL/GenBank/DDBJ databases">
        <title>Genomic Encyclopedia of Type Strains, Phase IV (KMG-IV): sequencing the most valuable type-strain genomes for metagenomic binning, comparative biology and taxonomic classification.</title>
        <authorList>
            <person name="Goeker M."/>
        </authorList>
    </citation>
    <scope>NUCLEOTIDE SEQUENCE [LARGE SCALE GENOMIC DNA]</scope>
    <source>
        <strain evidence="6 7">B1-1</strain>
    </source>
</reference>
<sequence>MFTEVDILGVLISPFVVMMFAAWLVVTPITMATARVRLLGRMWHPGLFNLCLYVITLSLIVIHFGEHP</sequence>
<evidence type="ECO:0008006" key="8">
    <source>
        <dbReference type="Google" id="ProtNLM"/>
    </source>
</evidence>
<accession>A0ABU0M967</accession>
<evidence type="ECO:0000313" key="6">
    <source>
        <dbReference type="EMBL" id="MDQ0517350.1"/>
    </source>
</evidence>
<dbReference type="RefSeq" id="WP_266278486.1">
    <property type="nucleotide sequence ID" value="NZ_JAPKNF010000001.1"/>
</dbReference>
<protein>
    <recommendedName>
        <fullName evidence="8">DUF1656 domain-containing protein</fullName>
    </recommendedName>
</protein>
<dbReference type="Proteomes" id="UP001223743">
    <property type="component" value="Unassembled WGS sequence"/>
</dbReference>
<name>A0ABU0M967_9HYPH</name>
<keyword evidence="3 5" id="KW-1133">Transmembrane helix</keyword>
<evidence type="ECO:0000313" key="7">
    <source>
        <dbReference type="Proteomes" id="UP001223743"/>
    </source>
</evidence>
<evidence type="ECO:0000256" key="5">
    <source>
        <dbReference type="SAM" id="Phobius"/>
    </source>
</evidence>
<evidence type="ECO:0000256" key="1">
    <source>
        <dbReference type="ARBA" id="ARBA00022475"/>
    </source>
</evidence>
<gene>
    <name evidence="6" type="ORF">QO015_002963</name>
</gene>
<keyword evidence="2 5" id="KW-0812">Transmembrane</keyword>
<organism evidence="6 7">
    <name type="scientific">Kaistia geumhonensis</name>
    <dbReference type="NCBI Taxonomy" id="410839"/>
    <lineage>
        <taxon>Bacteria</taxon>
        <taxon>Pseudomonadati</taxon>
        <taxon>Pseudomonadota</taxon>
        <taxon>Alphaproteobacteria</taxon>
        <taxon>Hyphomicrobiales</taxon>
        <taxon>Kaistiaceae</taxon>
        <taxon>Kaistia</taxon>
    </lineage>
</organism>
<evidence type="ECO:0000256" key="4">
    <source>
        <dbReference type="ARBA" id="ARBA00023136"/>
    </source>
</evidence>
<feature type="transmembrane region" description="Helical" evidence="5">
    <location>
        <begin position="46"/>
        <end position="65"/>
    </location>
</feature>
<keyword evidence="4 5" id="KW-0472">Membrane</keyword>
<feature type="transmembrane region" description="Helical" evidence="5">
    <location>
        <begin position="12"/>
        <end position="34"/>
    </location>
</feature>
<keyword evidence="7" id="KW-1185">Reference proteome</keyword>
<evidence type="ECO:0000256" key="3">
    <source>
        <dbReference type="ARBA" id="ARBA00022989"/>
    </source>
</evidence>
<evidence type="ECO:0000256" key="2">
    <source>
        <dbReference type="ARBA" id="ARBA00022692"/>
    </source>
</evidence>
<proteinExistence type="predicted"/>
<dbReference type="Pfam" id="PF07869">
    <property type="entry name" value="DUF1656"/>
    <property type="match status" value="1"/>
</dbReference>
<dbReference type="EMBL" id="JAUSWJ010000001">
    <property type="protein sequence ID" value="MDQ0517350.1"/>
    <property type="molecule type" value="Genomic_DNA"/>
</dbReference>
<dbReference type="InterPro" id="IPR012451">
    <property type="entry name" value="DUF1656"/>
</dbReference>
<keyword evidence="1" id="KW-1003">Cell membrane</keyword>